<organism evidence="1 2">
    <name type="scientific">Brachionus plicatilis</name>
    <name type="common">Marine rotifer</name>
    <name type="synonym">Brachionus muelleri</name>
    <dbReference type="NCBI Taxonomy" id="10195"/>
    <lineage>
        <taxon>Eukaryota</taxon>
        <taxon>Metazoa</taxon>
        <taxon>Spiralia</taxon>
        <taxon>Gnathifera</taxon>
        <taxon>Rotifera</taxon>
        <taxon>Eurotatoria</taxon>
        <taxon>Monogononta</taxon>
        <taxon>Pseudotrocha</taxon>
        <taxon>Ploima</taxon>
        <taxon>Brachionidae</taxon>
        <taxon>Brachionus</taxon>
    </lineage>
</organism>
<dbReference type="Proteomes" id="UP000276133">
    <property type="component" value="Unassembled WGS sequence"/>
</dbReference>
<sequence length="91" mass="10930">MVKRIYEQVRSEILSIKRLYNLLNEKIIKKYHSKCSIHKFGIRLETDLLVKEAKTEFSLDQRKNLKFCPLNYVPFDKNLKDECLLSTDQYC</sequence>
<proteinExistence type="predicted"/>
<reference evidence="1 2" key="1">
    <citation type="journal article" date="2018" name="Sci. Rep.">
        <title>Genomic signatures of local adaptation to the degree of environmental predictability in rotifers.</title>
        <authorList>
            <person name="Franch-Gras L."/>
            <person name="Hahn C."/>
            <person name="Garcia-Roger E.M."/>
            <person name="Carmona M.J."/>
            <person name="Serra M."/>
            <person name="Gomez A."/>
        </authorList>
    </citation>
    <scope>NUCLEOTIDE SEQUENCE [LARGE SCALE GENOMIC DNA]</scope>
    <source>
        <strain evidence="1">HYR1</strain>
    </source>
</reference>
<name>A0A3M7PSG7_BRAPC</name>
<dbReference type="EMBL" id="REGN01009060">
    <property type="protein sequence ID" value="RNA02066.1"/>
    <property type="molecule type" value="Genomic_DNA"/>
</dbReference>
<gene>
    <name evidence="1" type="ORF">BpHYR1_030740</name>
</gene>
<keyword evidence="2" id="KW-1185">Reference proteome</keyword>
<dbReference type="InterPro" id="IPR036005">
    <property type="entry name" value="Creatinase/aminopeptidase-like"/>
</dbReference>
<dbReference type="OrthoDB" id="9995434at2759"/>
<dbReference type="Gene3D" id="3.90.230.10">
    <property type="entry name" value="Creatinase/methionine aminopeptidase superfamily"/>
    <property type="match status" value="1"/>
</dbReference>
<evidence type="ECO:0000313" key="2">
    <source>
        <dbReference type="Proteomes" id="UP000276133"/>
    </source>
</evidence>
<comment type="caution">
    <text evidence="1">The sequence shown here is derived from an EMBL/GenBank/DDBJ whole genome shotgun (WGS) entry which is preliminary data.</text>
</comment>
<dbReference type="AlphaFoldDB" id="A0A3M7PSG7"/>
<evidence type="ECO:0000313" key="1">
    <source>
        <dbReference type="EMBL" id="RNA02066.1"/>
    </source>
</evidence>
<protein>
    <submittedName>
        <fullName evidence="1">Uncharacterized protein</fullName>
    </submittedName>
</protein>
<accession>A0A3M7PSG7</accession>